<evidence type="ECO:0000313" key="2">
    <source>
        <dbReference type="Proteomes" id="UP000499080"/>
    </source>
</evidence>
<dbReference type="Proteomes" id="UP000499080">
    <property type="component" value="Unassembled WGS sequence"/>
</dbReference>
<sequence length="207" mass="22888">MQSDSSPQELVQPRIWLQSRGKKTPVFSKFRSPKQHHGVALSVFTSQLSLSLARLLLFSLSPFLNLFPQRPGEWRMNYFTTIRQPAGQTTQPQSCTFLPGYHWQRSTLNCPSLSAPLMGSTQTVPQSLFPEHLWVCQHGSCIGTDLIILNQGRMTGTAPQPALASAMCRRGVGLAPADLACARPAYTADLRWNQVSSRESSSSKAET</sequence>
<reference evidence="1 2" key="1">
    <citation type="journal article" date="2019" name="Sci. Rep.">
        <title>Orb-weaving spider Araneus ventricosus genome elucidates the spidroin gene catalogue.</title>
        <authorList>
            <person name="Kono N."/>
            <person name="Nakamura H."/>
            <person name="Ohtoshi R."/>
            <person name="Moran D.A.P."/>
            <person name="Shinohara A."/>
            <person name="Yoshida Y."/>
            <person name="Fujiwara M."/>
            <person name="Mori M."/>
            <person name="Tomita M."/>
            <person name="Arakawa K."/>
        </authorList>
    </citation>
    <scope>NUCLEOTIDE SEQUENCE [LARGE SCALE GENOMIC DNA]</scope>
</reference>
<comment type="caution">
    <text evidence="1">The sequence shown here is derived from an EMBL/GenBank/DDBJ whole genome shotgun (WGS) entry which is preliminary data.</text>
</comment>
<gene>
    <name evidence="1" type="ORF">AVEN_82270_1</name>
</gene>
<name>A0A4Y2HDS7_ARAVE</name>
<organism evidence="1 2">
    <name type="scientific">Araneus ventricosus</name>
    <name type="common">Orbweaver spider</name>
    <name type="synonym">Epeira ventricosa</name>
    <dbReference type="NCBI Taxonomy" id="182803"/>
    <lineage>
        <taxon>Eukaryota</taxon>
        <taxon>Metazoa</taxon>
        <taxon>Ecdysozoa</taxon>
        <taxon>Arthropoda</taxon>
        <taxon>Chelicerata</taxon>
        <taxon>Arachnida</taxon>
        <taxon>Araneae</taxon>
        <taxon>Araneomorphae</taxon>
        <taxon>Entelegynae</taxon>
        <taxon>Araneoidea</taxon>
        <taxon>Araneidae</taxon>
        <taxon>Araneus</taxon>
    </lineage>
</organism>
<proteinExistence type="predicted"/>
<keyword evidence="2" id="KW-1185">Reference proteome</keyword>
<dbReference type="AlphaFoldDB" id="A0A4Y2HDS7"/>
<protein>
    <submittedName>
        <fullName evidence="1">Uncharacterized protein</fullName>
    </submittedName>
</protein>
<accession>A0A4Y2HDS7</accession>
<dbReference type="EMBL" id="BGPR01001866">
    <property type="protein sequence ID" value="GBM63421.1"/>
    <property type="molecule type" value="Genomic_DNA"/>
</dbReference>
<evidence type="ECO:0000313" key="1">
    <source>
        <dbReference type="EMBL" id="GBM63421.1"/>
    </source>
</evidence>